<dbReference type="Proteomes" id="UP000198386">
    <property type="component" value="Unassembled WGS sequence"/>
</dbReference>
<dbReference type="SUPFAM" id="SSF53613">
    <property type="entry name" value="Ribokinase-like"/>
    <property type="match status" value="1"/>
</dbReference>
<evidence type="ECO:0000256" key="1">
    <source>
        <dbReference type="ARBA" id="ARBA00000151"/>
    </source>
</evidence>
<dbReference type="FunFam" id="3.40.1190.20:FF:000003">
    <property type="entry name" value="Phosphomethylpyrimidine kinase ThiD"/>
    <property type="match status" value="1"/>
</dbReference>
<dbReference type="GO" id="GO:0005829">
    <property type="term" value="C:cytosol"/>
    <property type="evidence" value="ECO:0007669"/>
    <property type="project" value="TreeGrafter"/>
</dbReference>
<comment type="catalytic activity">
    <reaction evidence="1">
        <text>4-amino-5-hydroxymethyl-2-methylpyrimidine + ATP = 4-amino-2-methyl-5-(phosphooxymethyl)pyrimidine + ADP + H(+)</text>
        <dbReference type="Rhea" id="RHEA:23096"/>
        <dbReference type="ChEBI" id="CHEBI:15378"/>
        <dbReference type="ChEBI" id="CHEBI:16892"/>
        <dbReference type="ChEBI" id="CHEBI:30616"/>
        <dbReference type="ChEBI" id="CHEBI:58354"/>
        <dbReference type="ChEBI" id="CHEBI:456216"/>
        <dbReference type="EC" id="2.7.1.49"/>
    </reaction>
</comment>
<reference evidence="12" key="1">
    <citation type="submission" date="2017-06" db="EMBL/GenBank/DDBJ databases">
        <authorList>
            <person name="Varghese N."/>
            <person name="Submissions S."/>
        </authorList>
    </citation>
    <scope>NUCLEOTIDE SEQUENCE [LARGE SCALE GENOMIC DNA]</scope>
    <source>
        <strain evidence="12">DSM 45423</strain>
    </source>
</reference>
<evidence type="ECO:0000256" key="8">
    <source>
        <dbReference type="ARBA" id="ARBA00022840"/>
    </source>
</evidence>
<evidence type="ECO:0000313" key="12">
    <source>
        <dbReference type="Proteomes" id="UP000198386"/>
    </source>
</evidence>
<dbReference type="InterPro" id="IPR004399">
    <property type="entry name" value="HMP/HMP-P_kinase_dom"/>
</dbReference>
<organism evidence="11 12">
    <name type="scientific">Geodermatophilus saharensis</name>
    <dbReference type="NCBI Taxonomy" id="1137994"/>
    <lineage>
        <taxon>Bacteria</taxon>
        <taxon>Bacillati</taxon>
        <taxon>Actinomycetota</taxon>
        <taxon>Actinomycetes</taxon>
        <taxon>Geodermatophilales</taxon>
        <taxon>Geodermatophilaceae</taxon>
        <taxon>Geodermatophilus</taxon>
    </lineage>
</organism>
<keyword evidence="9" id="KW-0784">Thiamine biosynthesis</keyword>
<evidence type="ECO:0000313" key="11">
    <source>
        <dbReference type="EMBL" id="SNS76835.1"/>
    </source>
</evidence>
<evidence type="ECO:0000256" key="7">
    <source>
        <dbReference type="ARBA" id="ARBA00022777"/>
    </source>
</evidence>
<keyword evidence="12" id="KW-1185">Reference proteome</keyword>
<comment type="function">
    <text evidence="3">Catalyzes the phosphorylation of hydroxymethylpyrimidine phosphate (HMP-P) to HMP-PP, and of HMP to HMP-P.</text>
</comment>
<accession>A0A239H6R4</accession>
<protein>
    <submittedName>
        <fullName evidence="11">Hydroxymethylpyrimidine/phosphomethylpyrimidine kinase</fullName>
    </submittedName>
</protein>
<evidence type="ECO:0000256" key="6">
    <source>
        <dbReference type="ARBA" id="ARBA00022741"/>
    </source>
</evidence>
<dbReference type="PANTHER" id="PTHR20858">
    <property type="entry name" value="PHOSPHOMETHYLPYRIMIDINE KINASE"/>
    <property type="match status" value="1"/>
</dbReference>
<evidence type="ECO:0000259" key="10">
    <source>
        <dbReference type="Pfam" id="PF08543"/>
    </source>
</evidence>
<keyword evidence="7 11" id="KW-0418">Kinase</keyword>
<sequence>MTPEAVTPVALTVAGSDPSGGAGIQADLKTFSALGAYGTAVLTALTAQNTRGVTGVHPVPAAFVAEQIATLLDDVTVHATKTGMLGTADVVRAVAAALAGRVAGPVVVDPVMVATSGDRLVDDDAITAVRDVLLPVADLVTPNVPEAAALLGAAPARSVDELPGQAEALLELGPGAVLLKGGHLGGDESVDVLATADGVVPTVRPRIDTPATHGTGCTLSSAIAALVARGVGGPARWEPAVEQARDHLQRMLEGGRSLGIGSGSGPVHHFAGIWPA</sequence>
<dbReference type="CDD" id="cd01169">
    <property type="entry name" value="HMPP_kinase"/>
    <property type="match status" value="1"/>
</dbReference>
<comment type="pathway">
    <text evidence="4">Cofactor biosynthesis; thiamine diphosphate biosynthesis; 4-amino-2-methyl-5-diphosphomethylpyrimidine from 5-amino-1-(5-phospho-D-ribosyl)imidazole: step 3/3.</text>
</comment>
<dbReference type="Pfam" id="PF08543">
    <property type="entry name" value="Phos_pyr_kin"/>
    <property type="match status" value="1"/>
</dbReference>
<dbReference type="InterPro" id="IPR029056">
    <property type="entry name" value="Ribokinase-like"/>
</dbReference>
<dbReference type="UniPathway" id="UPA00060">
    <property type="reaction ID" value="UER00138"/>
</dbReference>
<dbReference type="NCBIfam" id="TIGR00097">
    <property type="entry name" value="HMP-P_kinase"/>
    <property type="match status" value="1"/>
</dbReference>
<evidence type="ECO:0000256" key="2">
    <source>
        <dbReference type="ARBA" id="ARBA00000565"/>
    </source>
</evidence>
<proteinExistence type="predicted"/>
<dbReference type="PANTHER" id="PTHR20858:SF17">
    <property type="entry name" value="HYDROXYMETHYLPYRIMIDINE_PHOSPHOMETHYLPYRIMIDINE KINASE THI20-RELATED"/>
    <property type="match status" value="1"/>
</dbReference>
<evidence type="ECO:0000256" key="3">
    <source>
        <dbReference type="ARBA" id="ARBA00003848"/>
    </source>
</evidence>
<gene>
    <name evidence="11" type="ORF">SAMN04488107_3710</name>
</gene>
<evidence type="ECO:0000256" key="5">
    <source>
        <dbReference type="ARBA" id="ARBA00022679"/>
    </source>
</evidence>
<dbReference type="GO" id="GO:0009229">
    <property type="term" value="P:thiamine diphosphate biosynthetic process"/>
    <property type="evidence" value="ECO:0007669"/>
    <property type="project" value="UniProtKB-UniPathway"/>
</dbReference>
<dbReference type="InterPro" id="IPR013749">
    <property type="entry name" value="PM/HMP-P_kinase-1"/>
</dbReference>
<dbReference type="EMBL" id="FZOH01000008">
    <property type="protein sequence ID" value="SNS76835.1"/>
    <property type="molecule type" value="Genomic_DNA"/>
</dbReference>
<dbReference type="RefSeq" id="WP_245817433.1">
    <property type="nucleotide sequence ID" value="NZ_FZOH01000008.1"/>
</dbReference>
<dbReference type="GO" id="GO:0009228">
    <property type="term" value="P:thiamine biosynthetic process"/>
    <property type="evidence" value="ECO:0007669"/>
    <property type="project" value="UniProtKB-KW"/>
</dbReference>
<dbReference type="AlphaFoldDB" id="A0A239H6R4"/>
<evidence type="ECO:0000256" key="9">
    <source>
        <dbReference type="ARBA" id="ARBA00022977"/>
    </source>
</evidence>
<dbReference type="GO" id="GO:0008902">
    <property type="term" value="F:hydroxymethylpyrimidine kinase activity"/>
    <property type="evidence" value="ECO:0007669"/>
    <property type="project" value="UniProtKB-EC"/>
</dbReference>
<dbReference type="Gene3D" id="3.40.1190.20">
    <property type="match status" value="1"/>
</dbReference>
<keyword evidence="5" id="KW-0808">Transferase</keyword>
<dbReference type="GO" id="GO:0008972">
    <property type="term" value="F:phosphomethylpyrimidine kinase activity"/>
    <property type="evidence" value="ECO:0007669"/>
    <property type="project" value="UniProtKB-EC"/>
</dbReference>
<feature type="domain" description="Pyridoxamine kinase/Phosphomethylpyrimidine kinase" evidence="10">
    <location>
        <begin position="17"/>
        <end position="268"/>
    </location>
</feature>
<evidence type="ECO:0000256" key="4">
    <source>
        <dbReference type="ARBA" id="ARBA00004769"/>
    </source>
</evidence>
<name>A0A239H6R4_9ACTN</name>
<comment type="catalytic activity">
    <reaction evidence="2">
        <text>4-amino-2-methyl-5-(phosphooxymethyl)pyrimidine + ATP = 4-amino-2-methyl-5-(diphosphooxymethyl)pyrimidine + ADP</text>
        <dbReference type="Rhea" id="RHEA:19893"/>
        <dbReference type="ChEBI" id="CHEBI:30616"/>
        <dbReference type="ChEBI" id="CHEBI:57841"/>
        <dbReference type="ChEBI" id="CHEBI:58354"/>
        <dbReference type="ChEBI" id="CHEBI:456216"/>
        <dbReference type="EC" id="2.7.4.7"/>
    </reaction>
</comment>
<dbReference type="GO" id="GO:0005524">
    <property type="term" value="F:ATP binding"/>
    <property type="evidence" value="ECO:0007669"/>
    <property type="project" value="UniProtKB-KW"/>
</dbReference>
<keyword evidence="6" id="KW-0547">Nucleotide-binding</keyword>
<keyword evidence="8" id="KW-0067">ATP-binding</keyword>